<gene>
    <name evidence="3" type="ORF">E4Q23_20605</name>
</gene>
<feature type="compositionally biased region" description="Acidic residues" evidence="1">
    <location>
        <begin position="436"/>
        <end position="448"/>
    </location>
</feature>
<dbReference type="Proteomes" id="UP000749010">
    <property type="component" value="Unassembled WGS sequence"/>
</dbReference>
<dbReference type="SUPFAM" id="SSF53955">
    <property type="entry name" value="Lysozyme-like"/>
    <property type="match status" value="1"/>
</dbReference>
<evidence type="ECO:0000313" key="4">
    <source>
        <dbReference type="Proteomes" id="UP000749010"/>
    </source>
</evidence>
<feature type="compositionally biased region" description="Acidic residues" evidence="1">
    <location>
        <begin position="833"/>
        <end position="845"/>
    </location>
</feature>
<feature type="region of interest" description="Disordered" evidence="1">
    <location>
        <begin position="14"/>
        <end position="44"/>
    </location>
</feature>
<feature type="region of interest" description="Disordered" evidence="1">
    <location>
        <begin position="548"/>
        <end position="570"/>
    </location>
</feature>
<dbReference type="InterPro" id="IPR025295">
    <property type="entry name" value="eCIS_core_dom"/>
</dbReference>
<comment type="caution">
    <text evidence="3">The sequence shown here is derived from an EMBL/GenBank/DDBJ whole genome shotgun (WGS) entry which is preliminary data.</text>
</comment>
<feature type="compositionally biased region" description="Low complexity" evidence="1">
    <location>
        <begin position="450"/>
        <end position="468"/>
    </location>
</feature>
<feature type="region of interest" description="Disordered" evidence="1">
    <location>
        <begin position="430"/>
        <end position="480"/>
    </location>
</feature>
<organism evidence="3 4">
    <name type="scientific">Candidatus Accumulibacter phosphatis</name>
    <dbReference type="NCBI Taxonomy" id="327160"/>
    <lineage>
        <taxon>Bacteria</taxon>
        <taxon>Pseudomonadati</taxon>
        <taxon>Pseudomonadota</taxon>
        <taxon>Betaproteobacteria</taxon>
        <taxon>Candidatus Accumulibacter</taxon>
    </lineage>
</organism>
<dbReference type="InterPro" id="IPR023346">
    <property type="entry name" value="Lysozyme-like_dom_sf"/>
</dbReference>
<keyword evidence="4" id="KW-1185">Reference proteome</keyword>
<protein>
    <submittedName>
        <fullName evidence="3">DUF4157 domain-containing protein</fullName>
    </submittedName>
</protein>
<proteinExistence type="predicted"/>
<accession>A0ABX1U425</accession>
<dbReference type="Pfam" id="PF13699">
    <property type="entry name" value="eCIS_core"/>
    <property type="match status" value="1"/>
</dbReference>
<feature type="compositionally biased region" description="Basic and acidic residues" evidence="1">
    <location>
        <begin position="102"/>
        <end position="126"/>
    </location>
</feature>
<feature type="domain" description="eCIS core" evidence="2">
    <location>
        <begin position="475"/>
        <end position="552"/>
    </location>
</feature>
<evidence type="ECO:0000259" key="2">
    <source>
        <dbReference type="Pfam" id="PF13699"/>
    </source>
</evidence>
<feature type="compositionally biased region" description="Basic and acidic residues" evidence="1">
    <location>
        <begin position="800"/>
        <end position="825"/>
    </location>
</feature>
<feature type="region of interest" description="Disordered" evidence="1">
    <location>
        <begin position="100"/>
        <end position="142"/>
    </location>
</feature>
<reference evidence="3 4" key="1">
    <citation type="submission" date="2019-03" db="EMBL/GenBank/DDBJ databases">
        <title>Metabolic reconstructions from genomes of highly enriched 'Candidatus Accumulibacter' and 'Candidatus Competibacter' bioreactor populations.</title>
        <authorList>
            <person name="Annavajhala M.K."/>
            <person name="Welles L."/>
            <person name="Abbas B."/>
            <person name="Sorokin D."/>
            <person name="Park H."/>
            <person name="Van Loosdrecht M."/>
            <person name="Chandran K."/>
        </authorList>
    </citation>
    <scope>NUCLEOTIDE SEQUENCE [LARGE SCALE GENOMIC DNA]</scope>
    <source>
        <strain evidence="3 4">SBR_S</strain>
    </source>
</reference>
<evidence type="ECO:0000256" key="1">
    <source>
        <dbReference type="SAM" id="MobiDB-lite"/>
    </source>
</evidence>
<sequence length="845" mass="90691">MIFKSVPRTQALAKRRRAGADERYASPPGVPRFLRGDTTHGGRPAAAVTMDTRLVANFMATQQSLAIGSQPPQIARKTVAKTSGEVVEWWPARQDPQWNPQYEERYRRTRPKDDTAQKDFDTERASGKVKAASSHGGTKVSTRLSADQVHRIVMAGGEKAAAERCAAMAGNISAAFETMLIDTAQAQADYLAHMAGESGGVLEEVGGEKRSYAPFQGRGPIQVTHPENYARALGTLQQRRDQIEAQIETQATNIAILMSERDKATDATQKQEVIARIDAAHATVDVFRLQMMQLDDTIGAVSADPKAAADPKHAFLISAALMHKSGATIATGKLGASAPFVGNGPADTWVSGGNKGMTFDARKAENEAELAEINAQLASETDADKIKDLQGSAAARGRLIQDMVSAKSRGRKKAAVYAAGFAILTQENAVANAPEPESDPYADTDGEESPAIQRQAAATAAPAAPLQPRSDGGHPLPAEPRARLERGLGVDLGEVQVHTDAPAANTARSLGARAFASGQNVYFAAGEYDPKSETGFRLLAHEVVHTLQQRGGGTAAERSVSQPGDASEREADVVGDAVADGATVPISVSATSAPLALKARTAADLGYPESSDLWMLAIAQRNVRNPTPGWIGGSNSVTHADMLALGYTYRGGGGNWRRYHLPGTEPSMILNVLINPEVDPEAIDPNDPSSAKEGDAAALAEAKTTLREWQRLTRKTVPLYDQLRVLRAAGKGGTAEYQQLVDEGNKWFDLAAEFEKDYHDDMPDWRDELAEDPAALAELDALAMGDVESLRGWMDDFDENRERGDNQKADDRLKQAEEDLKRLLEELQNSPAEEPDSDEETAPGE</sequence>
<dbReference type="EMBL" id="SPMY01000079">
    <property type="protein sequence ID" value="NMQ29947.1"/>
    <property type="molecule type" value="Genomic_DNA"/>
</dbReference>
<feature type="region of interest" description="Disordered" evidence="1">
    <location>
        <begin position="797"/>
        <end position="845"/>
    </location>
</feature>
<evidence type="ECO:0000313" key="3">
    <source>
        <dbReference type="EMBL" id="NMQ29947.1"/>
    </source>
</evidence>
<name>A0ABX1U425_9PROT</name>